<gene>
    <name evidence="1" type="ORF">C1645_690773</name>
</gene>
<dbReference type="Proteomes" id="UP000265703">
    <property type="component" value="Unassembled WGS sequence"/>
</dbReference>
<proteinExistence type="predicted"/>
<name>A0A397T522_9GLOM</name>
<protein>
    <submittedName>
        <fullName evidence="1">Uncharacterized protein</fullName>
    </submittedName>
</protein>
<accession>A0A397T522</accession>
<dbReference type="EMBL" id="QKYT01000107">
    <property type="protein sequence ID" value="RIA93263.1"/>
    <property type="molecule type" value="Genomic_DNA"/>
</dbReference>
<dbReference type="OrthoDB" id="2440237at2759"/>
<sequence length="60" mass="6715">MFILFNDDRPIVWALLNQSSLRKKGQGKSVIISDFLLETIGKLKLTEQVSLLNPNIASEA</sequence>
<evidence type="ECO:0000313" key="2">
    <source>
        <dbReference type="Proteomes" id="UP000265703"/>
    </source>
</evidence>
<evidence type="ECO:0000313" key="1">
    <source>
        <dbReference type="EMBL" id="RIA93263.1"/>
    </source>
</evidence>
<dbReference type="AlphaFoldDB" id="A0A397T522"/>
<reference evidence="1 2" key="1">
    <citation type="submission" date="2018-06" db="EMBL/GenBank/DDBJ databases">
        <title>Comparative genomics reveals the genomic features of Rhizophagus irregularis, R. cerebriforme, R. diaphanum and Gigaspora rosea, and their symbiotic lifestyle signature.</title>
        <authorList>
            <person name="Morin E."/>
            <person name="San Clemente H."/>
            <person name="Chen E.C.H."/>
            <person name="De La Providencia I."/>
            <person name="Hainaut M."/>
            <person name="Kuo A."/>
            <person name="Kohler A."/>
            <person name="Murat C."/>
            <person name="Tang N."/>
            <person name="Roy S."/>
            <person name="Loubradou J."/>
            <person name="Henrissat B."/>
            <person name="Grigoriev I.V."/>
            <person name="Corradi N."/>
            <person name="Roux C."/>
            <person name="Martin F.M."/>
        </authorList>
    </citation>
    <scope>NUCLEOTIDE SEQUENCE [LARGE SCALE GENOMIC DNA]</scope>
    <source>
        <strain evidence="1 2">DAOM 227022</strain>
    </source>
</reference>
<comment type="caution">
    <text evidence="1">The sequence shown here is derived from an EMBL/GenBank/DDBJ whole genome shotgun (WGS) entry which is preliminary data.</text>
</comment>
<organism evidence="1 2">
    <name type="scientific">Glomus cerebriforme</name>
    <dbReference type="NCBI Taxonomy" id="658196"/>
    <lineage>
        <taxon>Eukaryota</taxon>
        <taxon>Fungi</taxon>
        <taxon>Fungi incertae sedis</taxon>
        <taxon>Mucoromycota</taxon>
        <taxon>Glomeromycotina</taxon>
        <taxon>Glomeromycetes</taxon>
        <taxon>Glomerales</taxon>
        <taxon>Glomeraceae</taxon>
        <taxon>Glomus</taxon>
    </lineage>
</organism>
<keyword evidence="2" id="KW-1185">Reference proteome</keyword>